<gene>
    <name evidence="2" type="ORF">T440DRAFT_513650</name>
</gene>
<evidence type="ECO:0000313" key="3">
    <source>
        <dbReference type="Proteomes" id="UP000799423"/>
    </source>
</evidence>
<proteinExistence type="predicted"/>
<name>A0A6A7BJA5_9PLEO</name>
<dbReference type="Proteomes" id="UP000799423">
    <property type="component" value="Unassembled WGS sequence"/>
</dbReference>
<feature type="region of interest" description="Disordered" evidence="1">
    <location>
        <begin position="302"/>
        <end position="327"/>
    </location>
</feature>
<organism evidence="2 3">
    <name type="scientific">Plenodomus tracheiphilus IPT5</name>
    <dbReference type="NCBI Taxonomy" id="1408161"/>
    <lineage>
        <taxon>Eukaryota</taxon>
        <taxon>Fungi</taxon>
        <taxon>Dikarya</taxon>
        <taxon>Ascomycota</taxon>
        <taxon>Pezizomycotina</taxon>
        <taxon>Dothideomycetes</taxon>
        <taxon>Pleosporomycetidae</taxon>
        <taxon>Pleosporales</taxon>
        <taxon>Pleosporineae</taxon>
        <taxon>Leptosphaeriaceae</taxon>
        <taxon>Plenodomus</taxon>
    </lineage>
</organism>
<dbReference type="OrthoDB" id="10066232at2759"/>
<protein>
    <submittedName>
        <fullName evidence="2">Uncharacterized protein</fullName>
    </submittedName>
</protein>
<keyword evidence="3" id="KW-1185">Reference proteome</keyword>
<evidence type="ECO:0000256" key="1">
    <source>
        <dbReference type="SAM" id="MobiDB-lite"/>
    </source>
</evidence>
<evidence type="ECO:0000313" key="2">
    <source>
        <dbReference type="EMBL" id="KAF2855540.1"/>
    </source>
</evidence>
<sequence length="671" mass="74677">MTDEYRSVTKFTKERTDNGVGSRIPPQANFLAAVNYLRDFFENKKFLYGIAGGLEMLCLGYRREMPDVHIVYDDKDYGHEANCNSVTLPDGMNPLFPFKILVRTGPAYRDLGCHEMAIIEVNMVPPGSCGSPVSGTLSKNLISLSLKKDGQLKTYKSLNMLYLVQTMLHLCIARDLAWDPRKDIHFLCQNYSTQVQAVREKLDKKLVQRNFLGTALFSRLPREDQCNCYQVLLGKEPPPTMSISPPAPQYSHGRSVSDIAMPKPQLNSRHSAPQMSKQVASVLLTPPLVGQTKSMPGDSLIAGLEPTETTTLPDSLDPKRESRSRYRSASKMNYTHNNIERRPLLQSMQYPFPAPDIIPGKALANIMPMTGTQNRSEKPGTLIPKQNDDTYHLDDATRDYKKGFPHEMQHEHHLGDVNLVTPEGQFITLEGPGPSSHLTLPTLATSLQSGTEAFELDAMSHVHETIARLSGEIEAVLQLEDSTLPKPQHYLEELFYAKVAQQHQVEPCLPNPESTPRRSLPTSLMVGRGTARRPHIQAMSSDESQYRSSLHTGAVETNALGHSHYYSLPPSVWSSQASSTKITPTSSTVYKAYQPTVLPLSSLSANFASQPRQVTSFGGPTDVDDAQRYYQTHSQNRNHQPHTSAWQDASVLAQAYQADLPRFEDGYGANA</sequence>
<feature type="region of interest" description="Disordered" evidence="1">
    <location>
        <begin position="371"/>
        <end position="392"/>
    </location>
</feature>
<accession>A0A6A7BJA5</accession>
<reference evidence="2" key="1">
    <citation type="submission" date="2020-01" db="EMBL/GenBank/DDBJ databases">
        <authorList>
            <consortium name="DOE Joint Genome Institute"/>
            <person name="Haridas S."/>
            <person name="Albert R."/>
            <person name="Binder M."/>
            <person name="Bloem J."/>
            <person name="Labutti K."/>
            <person name="Salamov A."/>
            <person name="Andreopoulos B."/>
            <person name="Baker S.E."/>
            <person name="Barry K."/>
            <person name="Bills G."/>
            <person name="Bluhm B.H."/>
            <person name="Cannon C."/>
            <person name="Castanera R."/>
            <person name="Culley D.E."/>
            <person name="Daum C."/>
            <person name="Ezra D."/>
            <person name="Gonzalez J.B."/>
            <person name="Henrissat B."/>
            <person name="Kuo A."/>
            <person name="Liang C."/>
            <person name="Lipzen A."/>
            <person name="Lutzoni F."/>
            <person name="Magnuson J."/>
            <person name="Mondo S."/>
            <person name="Nolan M."/>
            <person name="Ohm R."/>
            <person name="Pangilinan J."/>
            <person name="Park H.-J."/>
            <person name="Ramirez L."/>
            <person name="Alfaro M."/>
            <person name="Sun H."/>
            <person name="Tritt A."/>
            <person name="Yoshinaga Y."/>
            <person name="Zwiers L.-H."/>
            <person name="Turgeon B.G."/>
            <person name="Goodwin S.B."/>
            <person name="Spatafora J.W."/>
            <person name="Crous P.W."/>
            <person name="Grigoriev I.V."/>
        </authorList>
    </citation>
    <scope>NUCLEOTIDE SEQUENCE</scope>
    <source>
        <strain evidence="2">IPT5</strain>
    </source>
</reference>
<dbReference type="AlphaFoldDB" id="A0A6A7BJA5"/>
<dbReference type="EMBL" id="MU006290">
    <property type="protein sequence ID" value="KAF2855540.1"/>
    <property type="molecule type" value="Genomic_DNA"/>
</dbReference>